<dbReference type="EMBL" id="JADYXP020000001">
    <property type="protein sequence ID" value="KAL0131970.1"/>
    <property type="molecule type" value="Genomic_DNA"/>
</dbReference>
<comment type="caution">
    <text evidence="2">The sequence shown here is derived from an EMBL/GenBank/DDBJ whole genome shotgun (WGS) entry which is preliminary data.</text>
</comment>
<dbReference type="Proteomes" id="UP001430953">
    <property type="component" value="Unassembled WGS sequence"/>
</dbReference>
<keyword evidence="1" id="KW-0732">Signal</keyword>
<evidence type="ECO:0000313" key="2">
    <source>
        <dbReference type="EMBL" id="KAL0131970.1"/>
    </source>
</evidence>
<keyword evidence="3" id="KW-1185">Reference proteome</keyword>
<proteinExistence type="predicted"/>
<dbReference type="AlphaFoldDB" id="A0AAW2GXD6"/>
<gene>
    <name evidence="2" type="ORF">PUN28_000027</name>
</gene>
<evidence type="ECO:0000256" key="1">
    <source>
        <dbReference type="SAM" id="SignalP"/>
    </source>
</evidence>
<accession>A0AAW2GXD6</accession>
<feature type="chain" id="PRO_5043565188" evidence="1">
    <location>
        <begin position="21"/>
        <end position="64"/>
    </location>
</feature>
<evidence type="ECO:0000313" key="3">
    <source>
        <dbReference type="Proteomes" id="UP001430953"/>
    </source>
</evidence>
<protein>
    <submittedName>
        <fullName evidence="2">Uncharacterized protein</fullName>
    </submittedName>
</protein>
<organism evidence="2 3">
    <name type="scientific">Cardiocondyla obscurior</name>
    <dbReference type="NCBI Taxonomy" id="286306"/>
    <lineage>
        <taxon>Eukaryota</taxon>
        <taxon>Metazoa</taxon>
        <taxon>Ecdysozoa</taxon>
        <taxon>Arthropoda</taxon>
        <taxon>Hexapoda</taxon>
        <taxon>Insecta</taxon>
        <taxon>Pterygota</taxon>
        <taxon>Neoptera</taxon>
        <taxon>Endopterygota</taxon>
        <taxon>Hymenoptera</taxon>
        <taxon>Apocrita</taxon>
        <taxon>Aculeata</taxon>
        <taxon>Formicoidea</taxon>
        <taxon>Formicidae</taxon>
        <taxon>Myrmicinae</taxon>
        <taxon>Cardiocondyla</taxon>
    </lineage>
</organism>
<reference evidence="2 3" key="1">
    <citation type="submission" date="2023-03" db="EMBL/GenBank/DDBJ databases">
        <title>High recombination rates correlate with genetic variation in Cardiocondyla obscurior ants.</title>
        <authorList>
            <person name="Errbii M."/>
        </authorList>
    </citation>
    <scope>NUCLEOTIDE SEQUENCE [LARGE SCALE GENOMIC DNA]</scope>
    <source>
        <strain evidence="2">Alpha-2009</strain>
        <tissue evidence="2">Whole body</tissue>
    </source>
</reference>
<name>A0AAW2GXD6_9HYME</name>
<feature type="signal peptide" evidence="1">
    <location>
        <begin position="1"/>
        <end position="20"/>
    </location>
</feature>
<sequence length="64" mass="7767">MESRWHRFLKLLTLRDFSIAWNISVTLSSPFFNSSNDTGRKKNRYNIRRKMKCYIVLNNIRESI</sequence>